<comment type="similarity">
    <text evidence="5">Belongs to the bacterial solute-binding protein 9 family.</text>
</comment>
<dbReference type="PROSITE" id="PS51257">
    <property type="entry name" value="PROKAR_LIPOPROTEIN"/>
    <property type="match status" value="1"/>
</dbReference>
<dbReference type="InterPro" id="IPR006128">
    <property type="entry name" value="Lipoprotein_PsaA-like"/>
</dbReference>
<dbReference type="Proteomes" id="UP000050544">
    <property type="component" value="Unassembled WGS sequence"/>
</dbReference>
<evidence type="ECO:0000256" key="2">
    <source>
        <dbReference type="ARBA" id="ARBA00022448"/>
    </source>
</evidence>
<evidence type="ECO:0000256" key="5">
    <source>
        <dbReference type="RuleBase" id="RU003512"/>
    </source>
</evidence>
<comment type="caution">
    <text evidence="8">The sequence shown here is derived from an EMBL/GenBank/DDBJ whole genome shotgun (WGS) entry which is preliminary data.</text>
</comment>
<dbReference type="EMBL" id="LGKO01000005">
    <property type="protein sequence ID" value="KPL82419.1"/>
    <property type="molecule type" value="Genomic_DNA"/>
</dbReference>
<dbReference type="GO" id="GO:0030313">
    <property type="term" value="C:cell envelope"/>
    <property type="evidence" value="ECO:0007669"/>
    <property type="project" value="UniProtKB-SubCell"/>
</dbReference>
<dbReference type="OrthoDB" id="9810636at2"/>
<evidence type="ECO:0000256" key="4">
    <source>
        <dbReference type="ARBA" id="ARBA00022729"/>
    </source>
</evidence>
<name>A0A0P6XGM1_9CHLR</name>
<evidence type="ECO:0000256" key="1">
    <source>
        <dbReference type="ARBA" id="ARBA00004196"/>
    </source>
</evidence>
<feature type="chain" id="PRO_5006133050" description="ABC transporter substrate-binding protein" evidence="7">
    <location>
        <begin position="29"/>
        <end position="323"/>
    </location>
</feature>
<reference evidence="8 9" key="1">
    <citation type="submission" date="2015-07" db="EMBL/GenBank/DDBJ databases">
        <title>Whole genome sequence of Thermanaerothrix daxensis DSM 23592.</title>
        <authorList>
            <person name="Hemp J."/>
            <person name="Ward L.M."/>
            <person name="Pace L.A."/>
            <person name="Fischer W.W."/>
        </authorList>
    </citation>
    <scope>NUCLEOTIDE SEQUENCE [LARGE SCALE GENOMIC DNA]</scope>
    <source>
        <strain evidence="8 9">GNS-1</strain>
    </source>
</reference>
<feature type="signal peptide" evidence="7">
    <location>
        <begin position="1"/>
        <end position="28"/>
    </location>
</feature>
<dbReference type="GO" id="GO:0030001">
    <property type="term" value="P:metal ion transport"/>
    <property type="evidence" value="ECO:0007669"/>
    <property type="project" value="InterPro"/>
</dbReference>
<dbReference type="AlphaFoldDB" id="A0A0P6XGM1"/>
<dbReference type="InterPro" id="IPR006127">
    <property type="entry name" value="ZnuA-like"/>
</dbReference>
<dbReference type="STRING" id="869279.SE15_09670"/>
<accession>A0A0P6XGM1</accession>
<keyword evidence="9" id="KW-1185">Reference proteome</keyword>
<dbReference type="PRINTS" id="PR00690">
    <property type="entry name" value="ADHESNFAMILY"/>
</dbReference>
<evidence type="ECO:0000256" key="3">
    <source>
        <dbReference type="ARBA" id="ARBA00022723"/>
    </source>
</evidence>
<keyword evidence="2 5" id="KW-0813">Transport</keyword>
<dbReference type="PRINTS" id="PR00691">
    <property type="entry name" value="ADHESINB"/>
</dbReference>
<dbReference type="GO" id="GO:0007155">
    <property type="term" value="P:cell adhesion"/>
    <property type="evidence" value="ECO:0007669"/>
    <property type="project" value="InterPro"/>
</dbReference>
<dbReference type="PANTHER" id="PTHR42953">
    <property type="entry name" value="HIGH-AFFINITY ZINC UPTAKE SYSTEM PROTEIN ZNUA-RELATED"/>
    <property type="match status" value="1"/>
</dbReference>
<dbReference type="Pfam" id="PF01297">
    <property type="entry name" value="ZnuA"/>
    <property type="match status" value="1"/>
</dbReference>
<evidence type="ECO:0000313" key="9">
    <source>
        <dbReference type="Proteomes" id="UP000050544"/>
    </source>
</evidence>
<feature type="region of interest" description="Disordered" evidence="6">
    <location>
        <begin position="131"/>
        <end position="152"/>
    </location>
</feature>
<dbReference type="GO" id="GO:0046872">
    <property type="term" value="F:metal ion binding"/>
    <property type="evidence" value="ECO:0007669"/>
    <property type="project" value="UniProtKB-KW"/>
</dbReference>
<sequence length="323" mass="34941">MNQRFFLRLRNCVAIWSLILVLAACSSAGQLVTTSEAPSSQKLQVVATTTLIGDVVRQVGGEHIELQVLLPVGANPHSFEPAPQDAAKLSQADLIFANGLDLEEFLEPLIESAGAAERVVYVSEGIEPLSLAEEEPAQEAESHAHSHGTSDPHVWMDPNNVMIWVENIEKALSANDPAHATAYAANARAYRQALQDLDAWIREQVAQVPPEKRKIVTDHLVFGYFARRYGFEQVGAVVPGFSTLAAPSAQELASLEAQIRQLGIRVVFVGTTVNPVLAQRLAEDVGAEVVTIYTGSLSPAGGPAATYLDFMRYNVLALVSHLR</sequence>
<comment type="subcellular location">
    <subcellularLocation>
        <location evidence="1">Cell envelope</location>
    </subcellularLocation>
</comment>
<keyword evidence="4 7" id="KW-0732">Signal</keyword>
<evidence type="ECO:0000256" key="6">
    <source>
        <dbReference type="SAM" id="MobiDB-lite"/>
    </source>
</evidence>
<evidence type="ECO:0000313" key="8">
    <source>
        <dbReference type="EMBL" id="KPL82419.1"/>
    </source>
</evidence>
<proteinExistence type="inferred from homology"/>
<dbReference type="Gene3D" id="3.40.50.1980">
    <property type="entry name" value="Nitrogenase molybdenum iron protein domain"/>
    <property type="match status" value="2"/>
</dbReference>
<dbReference type="InterPro" id="IPR050492">
    <property type="entry name" value="Bact_metal-bind_prot9"/>
</dbReference>
<organism evidence="8 9">
    <name type="scientific">Thermanaerothrix daxensis</name>
    <dbReference type="NCBI Taxonomy" id="869279"/>
    <lineage>
        <taxon>Bacteria</taxon>
        <taxon>Bacillati</taxon>
        <taxon>Chloroflexota</taxon>
        <taxon>Anaerolineae</taxon>
        <taxon>Anaerolineales</taxon>
        <taxon>Anaerolineaceae</taxon>
        <taxon>Thermanaerothrix</taxon>
    </lineage>
</organism>
<keyword evidence="3" id="KW-0479">Metal-binding</keyword>
<dbReference type="RefSeq" id="WP_054521908.1">
    <property type="nucleotide sequence ID" value="NZ_LGKO01000005.1"/>
</dbReference>
<dbReference type="PANTHER" id="PTHR42953:SF1">
    <property type="entry name" value="METAL-BINDING PROTEIN HI_0362-RELATED"/>
    <property type="match status" value="1"/>
</dbReference>
<feature type="compositionally biased region" description="Basic and acidic residues" evidence="6">
    <location>
        <begin position="140"/>
        <end position="150"/>
    </location>
</feature>
<evidence type="ECO:0000256" key="7">
    <source>
        <dbReference type="SAM" id="SignalP"/>
    </source>
</evidence>
<gene>
    <name evidence="8" type="ORF">SE15_09670</name>
</gene>
<dbReference type="SUPFAM" id="SSF53807">
    <property type="entry name" value="Helical backbone' metal receptor"/>
    <property type="match status" value="1"/>
</dbReference>
<protein>
    <recommendedName>
        <fullName evidence="10">ABC transporter substrate-binding protein</fullName>
    </recommendedName>
</protein>
<dbReference type="InterPro" id="IPR006129">
    <property type="entry name" value="AdhesinB"/>
</dbReference>
<evidence type="ECO:0008006" key="10">
    <source>
        <dbReference type="Google" id="ProtNLM"/>
    </source>
</evidence>